<keyword evidence="1 3" id="KW-0547">Nucleotide-binding</keyword>
<sequence>MKRRLENTKRSHNALLESTDSTSKVCKLDSRETDALQKSEDRFRFGFHRIALSESMKKRYFDINANRELVSDTSETYSVSKRAQTLTASNKSIKSVAQPTPIIKYTKAANIRNDYTRYNREDNAMGKLKVSNGNEEAVKAEGTKGRKCVTMQIRDILDETLGSEWTEKMTMLLKTRLKTSRYSRQPRAEEQIKLIGELRTALKTYCHVFENVNRLLNSKLMKEQASSTHRLVEMEKEIIDANERTVTLTKNLQEYENRQKLSLIRVAEYEAKLEKYDSCIKKSEQEKKELKISNQLLQTKMQTCDHECEKLRLHLKSLEITLSDRDFLREEKNKEMQQFYEKFDQAEEKKKSVEVENLRKRVDELLRKNAILKIEVESSKHQASIAEESIKCERERRAQAELDLCAVKTLQQSLDERLKSVSEEANEWKLKLKQKSEEMKDVIQSLTETQKFASTANAKLQAENEELRGRNSTLTEEVAKLTQNGLQLQSQIKGHERAVEDAIQIKDEALGLADDNDKKRKEMETKYHESIRLVDMNAAVCESLQSQLREMRTEHVAVNAQMEAVKAEMKQVELNRANLQKLYEELLASVDSRIREEKALATEEVESLREAKVSLESEVQSLRNRATHVQDADLEELCIVRREAEVLRLRLRELSTQGCQTLADKDAVIVDLQEKIRNGEKLRRSLHNLIQELRGNVRVYVRTRPFLPVENSQAASTVVISHHGDGESLTLRRPLKPQSGDNFNSYQFRFDKVFSPSVGQDSVFAHVSEFVQSSLDGYHVCLFSYGQTGSGKTHTMLGSGNGQMRGIIPRSIDKILDECDRLRAEGWTYTTKVSFMEIYNETIRDLLDSSKNGSKKFSIRKDTHGSFSVPELTLEAVTASHQVESLIERASRARSVAKTDMNTQSSRSHCIFTVYLHGIQSSRKITLDGRLHLVDLAGSERLSRSNASGTRLKETQAINKSLSSLTNVFSAIASKSPHIPFRDSKLTYLLQNCLAGDGKTLMMVNLSPTIDSVQETLCSLRFAHKVNNEMGPKKVAKKPKEKGDSNGTLAPEEQAKLLVCANRSLQMQLAERHEITVKAVEAKRELQARVADLQLGFEKEREDSFGIAQDMTRQYKSMQEELLHRVGALEKAKADLQDQLEGARATFEAMEREKDAIIALRNGEIEELKGKMNDMAHEFSDMLKETLEKMRERIEITDTSFQFGSGIPMMRLLEEFSQAKG</sequence>
<proteinExistence type="inferred from homology"/>
<evidence type="ECO:0000313" key="6">
    <source>
        <dbReference type="EMBL" id="CCI46371.1"/>
    </source>
</evidence>
<evidence type="ECO:0000256" key="4">
    <source>
        <dbReference type="SAM" id="Coils"/>
    </source>
</evidence>
<dbReference type="STRING" id="65357.A0A024GI32"/>
<evidence type="ECO:0000313" key="7">
    <source>
        <dbReference type="Proteomes" id="UP000053237"/>
    </source>
</evidence>
<dbReference type="PRINTS" id="PR00380">
    <property type="entry name" value="KINESINHEAVY"/>
</dbReference>
<accession>A0A024GI32</accession>
<dbReference type="InParanoid" id="A0A024GI32"/>
<feature type="coiled-coil region" evidence="4">
    <location>
        <begin position="411"/>
        <end position="484"/>
    </location>
</feature>
<comment type="similarity">
    <text evidence="3">Belongs to the TRAFAC class myosin-kinesin ATPase superfamily. Kinesin family.</text>
</comment>
<feature type="coiled-coil region" evidence="4">
    <location>
        <begin position="238"/>
        <end position="300"/>
    </location>
</feature>
<dbReference type="InterPro" id="IPR027640">
    <property type="entry name" value="Kinesin-like_fam"/>
</dbReference>
<feature type="coiled-coil region" evidence="4">
    <location>
        <begin position="329"/>
        <end position="382"/>
    </location>
</feature>
<dbReference type="PROSITE" id="PS50067">
    <property type="entry name" value="KINESIN_MOTOR_2"/>
    <property type="match status" value="1"/>
</dbReference>
<evidence type="ECO:0000259" key="5">
    <source>
        <dbReference type="PROSITE" id="PS50067"/>
    </source>
</evidence>
<protein>
    <recommendedName>
        <fullName evidence="5">Kinesin motor domain-containing protein</fullName>
    </recommendedName>
</protein>
<dbReference type="GO" id="GO:0008017">
    <property type="term" value="F:microtubule binding"/>
    <property type="evidence" value="ECO:0007669"/>
    <property type="project" value="InterPro"/>
</dbReference>
<dbReference type="OrthoDB" id="3176171at2759"/>
<keyword evidence="2 3" id="KW-0067">ATP-binding</keyword>
<evidence type="ECO:0000256" key="3">
    <source>
        <dbReference type="PROSITE-ProRule" id="PRU00283"/>
    </source>
</evidence>
<keyword evidence="4" id="KW-0175">Coiled coil</keyword>
<name>A0A024GI32_9STRA</name>
<feature type="coiled-coil region" evidence="4">
    <location>
        <begin position="541"/>
        <end position="632"/>
    </location>
</feature>
<organism evidence="6 7">
    <name type="scientific">Albugo candida</name>
    <dbReference type="NCBI Taxonomy" id="65357"/>
    <lineage>
        <taxon>Eukaryota</taxon>
        <taxon>Sar</taxon>
        <taxon>Stramenopiles</taxon>
        <taxon>Oomycota</taxon>
        <taxon>Peronosporomycetes</taxon>
        <taxon>Albuginales</taxon>
        <taxon>Albuginaceae</taxon>
        <taxon>Albugo</taxon>
    </lineage>
</organism>
<dbReference type="InterPro" id="IPR019821">
    <property type="entry name" value="Kinesin_motor_CS"/>
</dbReference>
<dbReference type="AlphaFoldDB" id="A0A024GI32"/>
<dbReference type="Gene3D" id="3.40.850.10">
    <property type="entry name" value="Kinesin motor domain"/>
    <property type="match status" value="1"/>
</dbReference>
<dbReference type="SMART" id="SM00129">
    <property type="entry name" value="KISc"/>
    <property type="match status" value="1"/>
</dbReference>
<feature type="binding site" evidence="3">
    <location>
        <begin position="786"/>
        <end position="793"/>
    </location>
    <ligand>
        <name>ATP</name>
        <dbReference type="ChEBI" id="CHEBI:30616"/>
    </ligand>
</feature>
<dbReference type="GO" id="GO:0003777">
    <property type="term" value="F:microtubule motor activity"/>
    <property type="evidence" value="ECO:0007669"/>
    <property type="project" value="InterPro"/>
</dbReference>
<dbReference type="GO" id="GO:0005524">
    <property type="term" value="F:ATP binding"/>
    <property type="evidence" value="ECO:0007669"/>
    <property type="project" value="UniProtKB-UniRule"/>
</dbReference>
<dbReference type="PROSITE" id="PS00411">
    <property type="entry name" value="KINESIN_MOTOR_1"/>
    <property type="match status" value="1"/>
</dbReference>
<dbReference type="EMBL" id="CAIX01000125">
    <property type="protein sequence ID" value="CCI46371.1"/>
    <property type="molecule type" value="Genomic_DNA"/>
</dbReference>
<evidence type="ECO:0000256" key="1">
    <source>
        <dbReference type="ARBA" id="ARBA00022741"/>
    </source>
</evidence>
<feature type="domain" description="Kinesin motor" evidence="5">
    <location>
        <begin position="696"/>
        <end position="1029"/>
    </location>
</feature>
<dbReference type="SUPFAM" id="SSF52540">
    <property type="entry name" value="P-loop containing nucleoside triphosphate hydrolases"/>
    <property type="match status" value="1"/>
</dbReference>
<keyword evidence="7" id="KW-1185">Reference proteome</keyword>
<evidence type="ECO:0000256" key="2">
    <source>
        <dbReference type="ARBA" id="ARBA00022840"/>
    </source>
</evidence>
<dbReference type="InterPro" id="IPR001752">
    <property type="entry name" value="Kinesin_motor_dom"/>
</dbReference>
<gene>
    <name evidence="6" type="ORF">BN9_073000</name>
</gene>
<dbReference type="PANTHER" id="PTHR47972">
    <property type="entry name" value="KINESIN-LIKE PROTEIN KLP-3"/>
    <property type="match status" value="1"/>
</dbReference>
<reference evidence="6 7" key="1">
    <citation type="submission" date="2012-05" db="EMBL/GenBank/DDBJ databases">
        <title>Recombination and specialization in a pathogen metapopulation.</title>
        <authorList>
            <person name="Gardiner A."/>
            <person name="Kemen E."/>
            <person name="Schultz-Larsen T."/>
            <person name="MacLean D."/>
            <person name="Van Oosterhout C."/>
            <person name="Jones J.D.G."/>
        </authorList>
    </citation>
    <scope>NUCLEOTIDE SEQUENCE [LARGE SCALE GENOMIC DNA]</scope>
    <source>
        <strain evidence="6 7">Ac Nc2</strain>
    </source>
</reference>
<comment type="caution">
    <text evidence="6">The sequence shown here is derived from an EMBL/GenBank/DDBJ whole genome shotgun (WGS) entry which is preliminary data.</text>
</comment>
<dbReference type="GO" id="GO:0007018">
    <property type="term" value="P:microtubule-based movement"/>
    <property type="evidence" value="ECO:0007669"/>
    <property type="project" value="InterPro"/>
</dbReference>
<dbReference type="Pfam" id="PF00225">
    <property type="entry name" value="Kinesin"/>
    <property type="match status" value="1"/>
</dbReference>
<dbReference type="SUPFAM" id="SSF57997">
    <property type="entry name" value="Tropomyosin"/>
    <property type="match status" value="1"/>
</dbReference>
<feature type="coiled-coil region" evidence="4">
    <location>
        <begin position="1083"/>
        <end position="1185"/>
    </location>
</feature>
<keyword evidence="3" id="KW-0505">Motor protein</keyword>
<dbReference type="InterPro" id="IPR036961">
    <property type="entry name" value="Kinesin_motor_dom_sf"/>
</dbReference>
<dbReference type="InterPro" id="IPR027417">
    <property type="entry name" value="P-loop_NTPase"/>
</dbReference>
<dbReference type="Proteomes" id="UP000053237">
    <property type="component" value="Unassembled WGS sequence"/>
</dbReference>